<dbReference type="SMART" id="SM00185">
    <property type="entry name" value="ARM"/>
    <property type="match status" value="5"/>
</dbReference>
<dbReference type="InterPro" id="IPR011989">
    <property type="entry name" value="ARM-like"/>
</dbReference>
<organism evidence="3 4">
    <name type="scientific">Canna indica</name>
    <name type="common">Indian-shot</name>
    <dbReference type="NCBI Taxonomy" id="4628"/>
    <lineage>
        <taxon>Eukaryota</taxon>
        <taxon>Viridiplantae</taxon>
        <taxon>Streptophyta</taxon>
        <taxon>Embryophyta</taxon>
        <taxon>Tracheophyta</taxon>
        <taxon>Spermatophyta</taxon>
        <taxon>Magnoliopsida</taxon>
        <taxon>Liliopsida</taxon>
        <taxon>Zingiberales</taxon>
        <taxon>Cannaceae</taxon>
        <taxon>Canna</taxon>
    </lineage>
</organism>
<feature type="repeat" description="ARM" evidence="1">
    <location>
        <begin position="228"/>
        <end position="272"/>
    </location>
</feature>
<dbReference type="Gene3D" id="1.25.10.10">
    <property type="entry name" value="Leucine-rich Repeat Variant"/>
    <property type="match status" value="2"/>
</dbReference>
<evidence type="ECO:0000256" key="1">
    <source>
        <dbReference type="PROSITE-ProRule" id="PRU00259"/>
    </source>
</evidence>
<dbReference type="PROSITE" id="PS50176">
    <property type="entry name" value="ARM_REPEAT"/>
    <property type="match status" value="2"/>
</dbReference>
<dbReference type="SUPFAM" id="SSF48371">
    <property type="entry name" value="ARM repeat"/>
    <property type="match status" value="1"/>
</dbReference>
<keyword evidence="4" id="KW-1185">Reference proteome</keyword>
<dbReference type="Pfam" id="PF25598">
    <property type="entry name" value="ARM_PUB"/>
    <property type="match status" value="1"/>
</dbReference>
<dbReference type="AlphaFoldDB" id="A0AAQ3QD14"/>
<dbReference type="Proteomes" id="UP001327560">
    <property type="component" value="Chromosome 5"/>
</dbReference>
<dbReference type="EMBL" id="CP136894">
    <property type="protein sequence ID" value="WOL06434.1"/>
    <property type="molecule type" value="Genomic_DNA"/>
</dbReference>
<name>A0AAQ3QD14_9LILI</name>
<dbReference type="PANTHER" id="PTHR46700:SF1">
    <property type="entry name" value="ARM REPEAT SUPERFAMILY PROTEIN"/>
    <property type="match status" value="1"/>
</dbReference>
<feature type="repeat" description="ARM" evidence="1">
    <location>
        <begin position="144"/>
        <end position="186"/>
    </location>
</feature>
<sequence length="471" mass="49950">MAKCARPDDAGGSFRYWAAAFSPASLSRKLLETVACGASGHRVRRKTCGGIDAAEPLPHRPKPGVSDRLAELLQAERADSISDGASEAEARRKMETFEELQRVVRRLQLDDCNADGERRLVAAAEVRRLAKDNPEARETLAMLGAIPPLVGMLDSEEHDRQIAALYALLNLGIGNELNKASVVKAGAVHKMLHLIDSGSSPSVCEAIVANFLGLSALDSNKPIIATSGAIPFLLSAFRNPDNSPTARQDALRALFNLSIAAANIPLLVDAGLVSALMTAIGDMSVSERALAVLSNLVASGEGRRSVSRAADAFAILVDVLGWCDAAACQENAVYVLMVMAHKGHGDRAAMVEAGVVSALLELTLLGTPLAQKRASRLLEILTVDKGKGVSGAGWSYGVPAISAPLCGAAPETASKEEDMSEERRAVKELVQQSLQSNMRRIVRRANLPQDIAPTERLRALTATSTSKSLPF</sequence>
<dbReference type="InterPro" id="IPR016024">
    <property type="entry name" value="ARM-type_fold"/>
</dbReference>
<evidence type="ECO:0000313" key="4">
    <source>
        <dbReference type="Proteomes" id="UP001327560"/>
    </source>
</evidence>
<dbReference type="InterPro" id="IPR058678">
    <property type="entry name" value="ARM_PUB"/>
</dbReference>
<protein>
    <submittedName>
        <fullName evidence="3">U-box domain-containing protein 14-like</fullName>
    </submittedName>
</protein>
<dbReference type="InterPro" id="IPR000225">
    <property type="entry name" value="Armadillo"/>
</dbReference>
<reference evidence="3 4" key="1">
    <citation type="submission" date="2023-10" db="EMBL/GenBank/DDBJ databases">
        <title>Chromosome-scale genome assembly provides insights into flower coloration mechanisms of Canna indica.</title>
        <authorList>
            <person name="Li C."/>
        </authorList>
    </citation>
    <scope>NUCLEOTIDE SEQUENCE [LARGE SCALE GENOMIC DNA]</scope>
    <source>
        <tissue evidence="3">Flower</tissue>
    </source>
</reference>
<gene>
    <name evidence="3" type="ORF">Cni_G15168</name>
</gene>
<evidence type="ECO:0000313" key="3">
    <source>
        <dbReference type="EMBL" id="WOL06434.1"/>
    </source>
</evidence>
<dbReference type="PANTHER" id="PTHR46700">
    <property type="entry name" value="ARM REPEAT SUPERFAMILY PROTEIN"/>
    <property type="match status" value="1"/>
</dbReference>
<accession>A0AAQ3QD14</accession>
<evidence type="ECO:0000259" key="2">
    <source>
        <dbReference type="Pfam" id="PF25598"/>
    </source>
</evidence>
<feature type="domain" description="U-box" evidence="2">
    <location>
        <begin position="122"/>
        <end position="366"/>
    </location>
</feature>
<proteinExistence type="predicted"/>